<evidence type="ECO:0000256" key="5">
    <source>
        <dbReference type="RuleBase" id="RU000589"/>
    </source>
</evidence>
<evidence type="ECO:0000313" key="7">
    <source>
        <dbReference type="EMBL" id="RZS74761.1"/>
    </source>
</evidence>
<keyword evidence="2 5" id="KW-0378">Hydrolase</keyword>
<dbReference type="SUPFAM" id="SSF51126">
    <property type="entry name" value="Pectin lyase-like"/>
    <property type="match status" value="1"/>
</dbReference>
<keyword evidence="5" id="KW-0732">Signal</keyword>
<dbReference type="UniPathway" id="UPA00545">
    <property type="reaction ID" value="UER00823"/>
</dbReference>
<dbReference type="InterPro" id="IPR000070">
    <property type="entry name" value="Pectinesterase_cat"/>
</dbReference>
<dbReference type="EC" id="3.1.1.11" evidence="5"/>
<protein>
    <recommendedName>
        <fullName evidence="5">Pectinesterase</fullName>
        <ecNumber evidence="5">3.1.1.11</ecNumber>
    </recommendedName>
</protein>
<feature type="active site" evidence="4">
    <location>
        <position position="184"/>
    </location>
</feature>
<name>A0A4Q7MZP2_9BACT</name>
<sequence length="320" mass="35766">MKLFLSTIFLLLLHTAYAQQDQTGKKYDFVVAKDGSGNFKTIQEAINAVPDMRRNETVIFIKKGIYKEKLVLAESKSLVHFIGESKDSTILTYDDFASKKNAFGEEIGTSGSSSFYIYGKDFTAENITFENSSGPVGQAVAVLVAGDRAKFKNCRFLGFQDTLYTYGYESRQYYENCYIEGTVDFIFGASTAVFSNCTIFCKKGGYVTAASTPGNKKFGYVFFQCSITGDAPANSYYLGRPWRPFAKTAFIDCQLGAMIRPEGWHNWSKPDAERTTVYAEYNNNGPGASNSKRVAWSHQLTKDEAALYTLENILGDWKIK</sequence>
<dbReference type="InterPro" id="IPR012334">
    <property type="entry name" value="Pectin_lyas_fold"/>
</dbReference>
<dbReference type="Proteomes" id="UP000293874">
    <property type="component" value="Unassembled WGS sequence"/>
</dbReference>
<evidence type="ECO:0000256" key="2">
    <source>
        <dbReference type="ARBA" id="ARBA00022801"/>
    </source>
</evidence>
<organism evidence="7 8">
    <name type="scientific">Pseudobacter ginsenosidimutans</name>
    <dbReference type="NCBI Taxonomy" id="661488"/>
    <lineage>
        <taxon>Bacteria</taxon>
        <taxon>Pseudomonadati</taxon>
        <taxon>Bacteroidota</taxon>
        <taxon>Chitinophagia</taxon>
        <taxon>Chitinophagales</taxon>
        <taxon>Chitinophagaceae</taxon>
        <taxon>Pseudobacter</taxon>
    </lineage>
</organism>
<reference evidence="7 8" key="1">
    <citation type="submission" date="2019-02" db="EMBL/GenBank/DDBJ databases">
        <title>Genomic Encyclopedia of Type Strains, Phase IV (KMG-IV): sequencing the most valuable type-strain genomes for metagenomic binning, comparative biology and taxonomic classification.</title>
        <authorList>
            <person name="Goeker M."/>
        </authorList>
    </citation>
    <scope>NUCLEOTIDE SEQUENCE [LARGE SCALE GENOMIC DNA]</scope>
    <source>
        <strain evidence="7 8">DSM 18116</strain>
    </source>
</reference>
<accession>A0A4Q7MZP2</accession>
<comment type="catalytic activity">
    <reaction evidence="5">
        <text>[(1-&gt;4)-alpha-D-galacturonosyl methyl ester](n) + n H2O = [(1-&gt;4)-alpha-D-galacturonosyl](n) + n methanol + n H(+)</text>
        <dbReference type="Rhea" id="RHEA:22380"/>
        <dbReference type="Rhea" id="RHEA-COMP:14570"/>
        <dbReference type="Rhea" id="RHEA-COMP:14573"/>
        <dbReference type="ChEBI" id="CHEBI:15377"/>
        <dbReference type="ChEBI" id="CHEBI:15378"/>
        <dbReference type="ChEBI" id="CHEBI:17790"/>
        <dbReference type="ChEBI" id="CHEBI:140522"/>
        <dbReference type="ChEBI" id="CHEBI:140523"/>
        <dbReference type="EC" id="3.1.1.11"/>
    </reaction>
</comment>
<keyword evidence="8" id="KW-1185">Reference proteome</keyword>
<dbReference type="GO" id="GO:0030599">
    <property type="term" value="F:pectinesterase activity"/>
    <property type="evidence" value="ECO:0007669"/>
    <property type="project" value="UniProtKB-UniRule"/>
</dbReference>
<feature type="chain" id="PRO_5021036526" description="Pectinesterase" evidence="5">
    <location>
        <begin position="19"/>
        <end position="320"/>
    </location>
</feature>
<dbReference type="InterPro" id="IPR033131">
    <property type="entry name" value="Pectinesterase_Asp_AS"/>
</dbReference>
<comment type="similarity">
    <text evidence="1">Belongs to the pectinesterase family.</text>
</comment>
<proteinExistence type="inferred from homology"/>
<evidence type="ECO:0000256" key="3">
    <source>
        <dbReference type="ARBA" id="ARBA00023085"/>
    </source>
</evidence>
<dbReference type="RefSeq" id="WP_130539204.1">
    <property type="nucleotide sequence ID" value="NZ_CP042431.1"/>
</dbReference>
<dbReference type="PANTHER" id="PTHR31321">
    <property type="entry name" value="ACYL-COA THIOESTER HYDROLASE YBHC-RELATED"/>
    <property type="match status" value="1"/>
</dbReference>
<keyword evidence="3 5" id="KW-0063">Aspartyl esterase</keyword>
<dbReference type="GO" id="GO:0042545">
    <property type="term" value="P:cell wall modification"/>
    <property type="evidence" value="ECO:0007669"/>
    <property type="project" value="UniProtKB-UniRule"/>
</dbReference>
<comment type="caution">
    <text evidence="7">The sequence shown here is derived from an EMBL/GenBank/DDBJ whole genome shotgun (WGS) entry which is preliminary data.</text>
</comment>
<evidence type="ECO:0000256" key="4">
    <source>
        <dbReference type="PROSITE-ProRule" id="PRU10040"/>
    </source>
</evidence>
<dbReference type="EMBL" id="SGXA01000001">
    <property type="protein sequence ID" value="RZS74761.1"/>
    <property type="molecule type" value="Genomic_DNA"/>
</dbReference>
<gene>
    <name evidence="7" type="ORF">EV199_0612</name>
</gene>
<evidence type="ECO:0000313" key="8">
    <source>
        <dbReference type="Proteomes" id="UP000293874"/>
    </source>
</evidence>
<dbReference type="Gene3D" id="2.160.20.10">
    <property type="entry name" value="Single-stranded right-handed beta-helix, Pectin lyase-like"/>
    <property type="match status" value="1"/>
</dbReference>
<evidence type="ECO:0000256" key="1">
    <source>
        <dbReference type="ARBA" id="ARBA00008891"/>
    </source>
</evidence>
<dbReference type="FunFam" id="2.160.20.10:FF:000052">
    <property type="entry name" value="Pectinesterase"/>
    <property type="match status" value="1"/>
</dbReference>
<dbReference type="PANTHER" id="PTHR31321:SF57">
    <property type="entry name" value="PECTINESTERASE 53-RELATED"/>
    <property type="match status" value="1"/>
</dbReference>
<comment type="pathway">
    <text evidence="5">Glycan metabolism; pectin degradation; 2-dehydro-3-deoxy-D-gluconate from pectin: step 1/5.</text>
</comment>
<dbReference type="AlphaFoldDB" id="A0A4Q7MZP2"/>
<feature type="domain" description="Pectinesterase catalytic" evidence="6">
    <location>
        <begin position="28"/>
        <end position="314"/>
    </location>
</feature>
<dbReference type="GO" id="GO:0009279">
    <property type="term" value="C:cell outer membrane"/>
    <property type="evidence" value="ECO:0007669"/>
    <property type="project" value="TreeGrafter"/>
</dbReference>
<dbReference type="OrthoDB" id="9804686at2"/>
<dbReference type="PROSITE" id="PS00503">
    <property type="entry name" value="PECTINESTERASE_2"/>
    <property type="match status" value="1"/>
</dbReference>
<dbReference type="InterPro" id="IPR011050">
    <property type="entry name" value="Pectin_lyase_fold/virulence"/>
</dbReference>
<feature type="signal peptide" evidence="5">
    <location>
        <begin position="1"/>
        <end position="18"/>
    </location>
</feature>
<dbReference type="Pfam" id="PF01095">
    <property type="entry name" value="Pectinesterase"/>
    <property type="match status" value="1"/>
</dbReference>
<evidence type="ECO:0000259" key="6">
    <source>
        <dbReference type="Pfam" id="PF01095"/>
    </source>
</evidence>
<dbReference type="GO" id="GO:0045490">
    <property type="term" value="P:pectin catabolic process"/>
    <property type="evidence" value="ECO:0007669"/>
    <property type="project" value="UniProtKB-UniRule"/>
</dbReference>